<sequence length="67" mass="6621">MAGEFLVLTHVGTDDAGDRAGGEQDTEAAAVHAAVVGDDPQPARALCVEGADEDIGDAAEAEAADGQ</sequence>
<keyword evidence="2" id="KW-1185">Reference proteome</keyword>
<evidence type="ECO:0000313" key="1">
    <source>
        <dbReference type="EMBL" id="GHE66269.1"/>
    </source>
</evidence>
<proteinExistence type="predicted"/>
<organism evidence="1 2">
    <name type="scientific">Streptomyces capitiformicae</name>
    <dbReference type="NCBI Taxonomy" id="2014920"/>
    <lineage>
        <taxon>Bacteria</taxon>
        <taxon>Bacillati</taxon>
        <taxon>Actinomycetota</taxon>
        <taxon>Actinomycetes</taxon>
        <taxon>Kitasatosporales</taxon>
        <taxon>Streptomycetaceae</taxon>
        <taxon>Streptomyces</taxon>
    </lineage>
</organism>
<comment type="caution">
    <text evidence="1">The sequence shown here is derived from an EMBL/GenBank/DDBJ whole genome shotgun (WGS) entry which is preliminary data.</text>
</comment>
<gene>
    <name evidence="1" type="ORF">GCM10017771_89910</name>
</gene>
<dbReference type="AlphaFoldDB" id="A0A918ZSJ8"/>
<reference evidence="1" key="2">
    <citation type="submission" date="2020-09" db="EMBL/GenBank/DDBJ databases">
        <authorList>
            <person name="Sun Q."/>
            <person name="Zhou Y."/>
        </authorList>
    </citation>
    <scope>NUCLEOTIDE SEQUENCE</scope>
    <source>
        <strain evidence="1">CGMCC 4.7403</strain>
    </source>
</reference>
<dbReference type="EMBL" id="BNAT01000064">
    <property type="protein sequence ID" value="GHE66269.1"/>
    <property type="molecule type" value="Genomic_DNA"/>
</dbReference>
<protein>
    <submittedName>
        <fullName evidence="1">Uncharacterized protein</fullName>
    </submittedName>
</protein>
<name>A0A918ZSJ8_9ACTN</name>
<accession>A0A918ZSJ8</accession>
<dbReference type="Proteomes" id="UP000603227">
    <property type="component" value="Unassembled WGS sequence"/>
</dbReference>
<reference evidence="1" key="1">
    <citation type="journal article" date="2014" name="Int. J. Syst. Evol. Microbiol.">
        <title>Complete genome sequence of Corynebacterium casei LMG S-19264T (=DSM 44701T), isolated from a smear-ripened cheese.</title>
        <authorList>
            <consortium name="US DOE Joint Genome Institute (JGI-PGF)"/>
            <person name="Walter F."/>
            <person name="Albersmeier A."/>
            <person name="Kalinowski J."/>
            <person name="Ruckert C."/>
        </authorList>
    </citation>
    <scope>NUCLEOTIDE SEQUENCE</scope>
    <source>
        <strain evidence="1">CGMCC 4.7403</strain>
    </source>
</reference>
<evidence type="ECO:0000313" key="2">
    <source>
        <dbReference type="Proteomes" id="UP000603227"/>
    </source>
</evidence>